<dbReference type="EMBL" id="PDSK01000102">
    <property type="protein sequence ID" value="PIE33184.1"/>
    <property type="molecule type" value="Genomic_DNA"/>
</dbReference>
<dbReference type="PRINTS" id="PR00344">
    <property type="entry name" value="BCTRLSENSOR"/>
</dbReference>
<sequence length="475" mass="54182">MTAMINSSMLCLFHQVSGFFLFNLLLGILVLGGVIIFLYLRLKSAEDDRKALQEQLKDVHEQLHDTRAELDTAQQASEKANQAKSEFLTNMSHEFRIYLNVILGYAQIFGKDRLSRKQRKALDIIHRNSEQLLMIISDVLNLSRIEAQAVELEGTDFNLRRFLWNIVEIARVQTEQKGLSLDTDFSIDLPKRVRGDEKRLRQILLNLLNNGTRFTTKGSVIFRAFPIINDAQLGSHIRFEIEDTGIGIPYQHVKNIFQPFHQASSHKNYIVHEGTKLGLTISQKLARLMESEIHVTSKVGRGTLFWFDLELPEATGEDEVLDTEGSGNMIVGFHGSLRKILIADDRYENRVVLKEMLLPLGFGIVEAVDGFDVLAKAAQHRPDLILMDLTMPILNGFEAIRHVRQMPGLDDVIVIGMSASVLRQIRNESLKAGSNDFLAKPFHFDDLLKCLQHHLKLEWIYEQEEPSKQEEQFIA</sequence>
<feature type="domain" description="Histidine kinase" evidence="8">
    <location>
        <begin position="90"/>
        <end position="313"/>
    </location>
</feature>
<feature type="modified residue" description="4-aspartylphosphate" evidence="5">
    <location>
        <position position="388"/>
    </location>
</feature>
<evidence type="ECO:0000256" key="5">
    <source>
        <dbReference type="PROSITE-ProRule" id="PRU00169"/>
    </source>
</evidence>
<accession>A0A2G6KBY2</accession>
<evidence type="ECO:0000313" key="11">
    <source>
        <dbReference type="Proteomes" id="UP000230821"/>
    </source>
</evidence>
<dbReference type="Gene3D" id="3.30.565.10">
    <property type="entry name" value="Histidine kinase-like ATPase, C-terminal domain"/>
    <property type="match status" value="1"/>
</dbReference>
<evidence type="ECO:0000256" key="3">
    <source>
        <dbReference type="ARBA" id="ARBA00022553"/>
    </source>
</evidence>
<dbReference type="EC" id="2.7.13.3" evidence="2"/>
<reference evidence="10 11" key="1">
    <citation type="submission" date="2017-10" db="EMBL/GenBank/DDBJ databases">
        <title>Novel microbial diversity and functional potential in the marine mammal oral microbiome.</title>
        <authorList>
            <person name="Dudek N.K."/>
            <person name="Sun C.L."/>
            <person name="Burstein D."/>
            <person name="Kantor R.S."/>
            <person name="Aliaga Goltsman D.S."/>
            <person name="Bik E.M."/>
            <person name="Thomas B.C."/>
            <person name="Banfield J.F."/>
            <person name="Relman D.A."/>
        </authorList>
    </citation>
    <scope>NUCLEOTIDE SEQUENCE [LARGE SCALE GENOMIC DNA]</scope>
    <source>
        <strain evidence="10">DOLJORAL78_47_16</strain>
    </source>
</reference>
<dbReference type="Pfam" id="PF00512">
    <property type="entry name" value="HisKA"/>
    <property type="match status" value="1"/>
</dbReference>
<dbReference type="CDD" id="cd16922">
    <property type="entry name" value="HATPase_EvgS-ArcB-TorS-like"/>
    <property type="match status" value="1"/>
</dbReference>
<comment type="catalytic activity">
    <reaction evidence="1">
        <text>ATP + protein L-histidine = ADP + protein N-phospho-L-histidine.</text>
        <dbReference type="EC" id="2.7.13.3"/>
    </reaction>
</comment>
<proteinExistence type="predicted"/>
<dbReference type="InterPro" id="IPR036890">
    <property type="entry name" value="HATPase_C_sf"/>
</dbReference>
<keyword evidence="7" id="KW-1133">Transmembrane helix</keyword>
<feature type="domain" description="Response regulatory" evidence="9">
    <location>
        <begin position="339"/>
        <end position="455"/>
    </location>
</feature>
<dbReference type="CDD" id="cd17546">
    <property type="entry name" value="REC_hyHK_CKI1_RcsC-like"/>
    <property type="match status" value="1"/>
</dbReference>
<dbReference type="Proteomes" id="UP000230821">
    <property type="component" value="Unassembled WGS sequence"/>
</dbReference>
<evidence type="ECO:0000256" key="6">
    <source>
        <dbReference type="SAM" id="Coils"/>
    </source>
</evidence>
<dbReference type="InterPro" id="IPR011006">
    <property type="entry name" value="CheY-like_superfamily"/>
</dbReference>
<evidence type="ECO:0000256" key="7">
    <source>
        <dbReference type="SAM" id="Phobius"/>
    </source>
</evidence>
<keyword evidence="7" id="KW-0472">Membrane</keyword>
<dbReference type="PROSITE" id="PS50110">
    <property type="entry name" value="RESPONSE_REGULATORY"/>
    <property type="match status" value="1"/>
</dbReference>
<evidence type="ECO:0000259" key="9">
    <source>
        <dbReference type="PROSITE" id="PS50110"/>
    </source>
</evidence>
<dbReference type="Gene3D" id="3.40.50.2300">
    <property type="match status" value="1"/>
</dbReference>
<keyword evidence="7" id="KW-0812">Transmembrane</keyword>
<protein>
    <recommendedName>
        <fullName evidence="2">histidine kinase</fullName>
        <ecNumber evidence="2">2.7.13.3</ecNumber>
    </recommendedName>
</protein>
<dbReference type="Pfam" id="PF00072">
    <property type="entry name" value="Response_reg"/>
    <property type="match status" value="1"/>
</dbReference>
<dbReference type="CDD" id="cd00082">
    <property type="entry name" value="HisKA"/>
    <property type="match status" value="1"/>
</dbReference>
<dbReference type="InterPro" id="IPR003661">
    <property type="entry name" value="HisK_dim/P_dom"/>
</dbReference>
<evidence type="ECO:0000256" key="4">
    <source>
        <dbReference type="ARBA" id="ARBA00023012"/>
    </source>
</evidence>
<dbReference type="InterPro" id="IPR005467">
    <property type="entry name" value="His_kinase_dom"/>
</dbReference>
<dbReference type="SUPFAM" id="SSF55874">
    <property type="entry name" value="ATPase domain of HSP90 chaperone/DNA topoisomerase II/histidine kinase"/>
    <property type="match status" value="1"/>
</dbReference>
<feature type="coiled-coil region" evidence="6">
    <location>
        <begin position="35"/>
        <end position="83"/>
    </location>
</feature>
<dbReference type="SMART" id="SM00387">
    <property type="entry name" value="HATPase_c"/>
    <property type="match status" value="1"/>
</dbReference>
<dbReference type="SUPFAM" id="SSF47384">
    <property type="entry name" value="Homodimeric domain of signal transducing histidine kinase"/>
    <property type="match status" value="1"/>
</dbReference>
<dbReference type="SMART" id="SM00448">
    <property type="entry name" value="REC"/>
    <property type="match status" value="1"/>
</dbReference>
<dbReference type="PANTHER" id="PTHR45339:SF1">
    <property type="entry name" value="HYBRID SIGNAL TRANSDUCTION HISTIDINE KINASE J"/>
    <property type="match status" value="1"/>
</dbReference>
<evidence type="ECO:0000256" key="1">
    <source>
        <dbReference type="ARBA" id="ARBA00000085"/>
    </source>
</evidence>
<keyword evidence="6" id="KW-0175">Coiled coil</keyword>
<gene>
    <name evidence="10" type="ORF">CSA56_12725</name>
</gene>
<feature type="transmembrane region" description="Helical" evidence="7">
    <location>
        <begin position="20"/>
        <end position="40"/>
    </location>
</feature>
<name>A0A2G6KBY2_9BACT</name>
<dbReference type="InterPro" id="IPR004358">
    <property type="entry name" value="Sig_transdc_His_kin-like_C"/>
</dbReference>
<dbReference type="InterPro" id="IPR003594">
    <property type="entry name" value="HATPase_dom"/>
</dbReference>
<keyword evidence="4" id="KW-0902">Two-component regulatory system</keyword>
<evidence type="ECO:0000313" key="10">
    <source>
        <dbReference type="EMBL" id="PIE33184.1"/>
    </source>
</evidence>
<dbReference type="InterPro" id="IPR036097">
    <property type="entry name" value="HisK_dim/P_sf"/>
</dbReference>
<organism evidence="10 11">
    <name type="scientific">candidate division KSB3 bacterium</name>
    <dbReference type="NCBI Taxonomy" id="2044937"/>
    <lineage>
        <taxon>Bacteria</taxon>
        <taxon>candidate division KSB3</taxon>
    </lineage>
</organism>
<keyword evidence="3 5" id="KW-0597">Phosphoprotein</keyword>
<dbReference type="GO" id="GO:0000155">
    <property type="term" value="F:phosphorelay sensor kinase activity"/>
    <property type="evidence" value="ECO:0007669"/>
    <property type="project" value="InterPro"/>
</dbReference>
<evidence type="ECO:0000256" key="2">
    <source>
        <dbReference type="ARBA" id="ARBA00012438"/>
    </source>
</evidence>
<dbReference type="PANTHER" id="PTHR45339">
    <property type="entry name" value="HYBRID SIGNAL TRANSDUCTION HISTIDINE KINASE J"/>
    <property type="match status" value="1"/>
</dbReference>
<dbReference type="PROSITE" id="PS50109">
    <property type="entry name" value="HIS_KIN"/>
    <property type="match status" value="1"/>
</dbReference>
<dbReference type="SMART" id="SM00388">
    <property type="entry name" value="HisKA"/>
    <property type="match status" value="1"/>
</dbReference>
<dbReference type="AlphaFoldDB" id="A0A2G6KBY2"/>
<evidence type="ECO:0000259" key="8">
    <source>
        <dbReference type="PROSITE" id="PS50109"/>
    </source>
</evidence>
<dbReference type="Pfam" id="PF02518">
    <property type="entry name" value="HATPase_c"/>
    <property type="match status" value="1"/>
</dbReference>
<dbReference type="Gene3D" id="1.10.287.130">
    <property type="match status" value="1"/>
</dbReference>
<dbReference type="InterPro" id="IPR001789">
    <property type="entry name" value="Sig_transdc_resp-reg_receiver"/>
</dbReference>
<comment type="caution">
    <text evidence="10">The sequence shown here is derived from an EMBL/GenBank/DDBJ whole genome shotgun (WGS) entry which is preliminary data.</text>
</comment>
<dbReference type="SUPFAM" id="SSF52172">
    <property type="entry name" value="CheY-like"/>
    <property type="match status" value="1"/>
</dbReference>